<organism evidence="3 4">
    <name type="scientific">Streptococcus infantis</name>
    <dbReference type="NCBI Taxonomy" id="68892"/>
    <lineage>
        <taxon>Bacteria</taxon>
        <taxon>Bacillati</taxon>
        <taxon>Bacillota</taxon>
        <taxon>Bacilli</taxon>
        <taxon>Lactobacillales</taxon>
        <taxon>Streptococcaceae</taxon>
        <taxon>Streptococcus</taxon>
    </lineage>
</organism>
<evidence type="ECO:0000256" key="1">
    <source>
        <dbReference type="SAM" id="Phobius"/>
    </source>
</evidence>
<dbReference type="InterPro" id="IPR029044">
    <property type="entry name" value="Nucleotide-diphossugar_trans"/>
</dbReference>
<proteinExistence type="predicted"/>
<dbReference type="PANTHER" id="PTHR48090">
    <property type="entry name" value="UNDECAPRENYL-PHOSPHATE 4-DEOXY-4-FORMAMIDO-L-ARABINOSE TRANSFERASE-RELATED"/>
    <property type="match status" value="1"/>
</dbReference>
<evidence type="ECO:0000259" key="2">
    <source>
        <dbReference type="Pfam" id="PF00535"/>
    </source>
</evidence>
<feature type="transmembrane region" description="Helical" evidence="1">
    <location>
        <begin position="261"/>
        <end position="287"/>
    </location>
</feature>
<dbReference type="Pfam" id="PF00535">
    <property type="entry name" value="Glycos_transf_2"/>
    <property type="match status" value="1"/>
</dbReference>
<dbReference type="CDD" id="cd04187">
    <property type="entry name" value="DPM1_like_bac"/>
    <property type="match status" value="1"/>
</dbReference>
<dbReference type="Gene3D" id="3.90.550.10">
    <property type="entry name" value="Spore Coat Polysaccharide Biosynthesis Protein SpsA, Chain A"/>
    <property type="match status" value="1"/>
</dbReference>
<dbReference type="RefSeq" id="WP_045613741.1">
    <property type="nucleotide sequence ID" value="NZ_JASHFT010000003.1"/>
</dbReference>
<reference evidence="3 4" key="1">
    <citation type="submission" date="2015-02" db="EMBL/GenBank/DDBJ databases">
        <title>Evolution of amylase-binding proteins of oral streptococcal species.</title>
        <authorList>
            <person name="Haase E.M."/>
        </authorList>
    </citation>
    <scope>NUCLEOTIDE SEQUENCE [LARGE SCALE GENOMIC DNA]</scope>
    <source>
        <strain evidence="3 4">UC921A</strain>
    </source>
</reference>
<dbReference type="InterPro" id="IPR050256">
    <property type="entry name" value="Glycosyltransferase_2"/>
</dbReference>
<keyword evidence="1" id="KW-0472">Membrane</keyword>
<keyword evidence="1" id="KW-1133">Transmembrane helix</keyword>
<dbReference type="PATRIC" id="fig|28037.216.peg.410"/>
<dbReference type="EMBL" id="JYGT01000006">
    <property type="protein sequence ID" value="KJQ77853.1"/>
    <property type="molecule type" value="Genomic_DNA"/>
</dbReference>
<gene>
    <name evidence="3" type="ORF">TZ94_00438</name>
</gene>
<sequence length="316" mass="36290">MKLSVVIPFYNEENMIQKMYDELVKEINQITKAEFEIIFINDGSKDRTFEKMRAIAAGDSRVKYISFSRNFGKEAGTIAGLEYATGEAVILMDGDLQHPPALLPQMIKAYEEGYDVVSARRTRTGEKPHRTFLAKHFYRLANKMMDIELMDGVSEFRLFSRKAVSAILSLQEYNRFSKGIFAWIGFKEKVIEYENQVRTVGETKYSLKFSLNYAIQGILSFNDKPLRMCINFGLFCLLISLVYVLWTFIQYLVVPDSLVSGYFTTIFSVVLFGGIQLISIGVLGEYIGKIYYEVKKRPHYLVDQTNITVKGEQNDD</sequence>
<dbReference type="SUPFAM" id="SSF53448">
    <property type="entry name" value="Nucleotide-diphospho-sugar transferases"/>
    <property type="match status" value="1"/>
</dbReference>
<dbReference type="GO" id="GO:0005886">
    <property type="term" value="C:plasma membrane"/>
    <property type="evidence" value="ECO:0007669"/>
    <property type="project" value="TreeGrafter"/>
</dbReference>
<dbReference type="GO" id="GO:0016740">
    <property type="term" value="F:transferase activity"/>
    <property type="evidence" value="ECO:0007669"/>
    <property type="project" value="UniProtKB-KW"/>
</dbReference>
<feature type="domain" description="Glycosyltransferase 2-like" evidence="2">
    <location>
        <begin position="4"/>
        <end position="167"/>
    </location>
</feature>
<evidence type="ECO:0000313" key="3">
    <source>
        <dbReference type="EMBL" id="KJQ77853.1"/>
    </source>
</evidence>
<evidence type="ECO:0000313" key="4">
    <source>
        <dbReference type="Proteomes" id="UP000033489"/>
    </source>
</evidence>
<comment type="caution">
    <text evidence="3">The sequence shown here is derived from an EMBL/GenBank/DDBJ whole genome shotgun (WGS) entry which is preliminary data.</text>
</comment>
<dbReference type="NCBIfam" id="NF047588">
    <property type="entry name" value="GlcsyltransPgfSStrep"/>
    <property type="match status" value="1"/>
</dbReference>
<keyword evidence="1" id="KW-0812">Transmembrane</keyword>
<dbReference type="OrthoDB" id="9807778at2"/>
<dbReference type="PANTHER" id="PTHR48090:SF8">
    <property type="entry name" value="GLYCOSYLTRANSFERASE CSBB-RELATED"/>
    <property type="match status" value="1"/>
</dbReference>
<keyword evidence="3" id="KW-0808">Transferase</keyword>
<dbReference type="AlphaFoldDB" id="A0A0F2E3I0"/>
<protein>
    <submittedName>
        <fullName evidence="3">Glycosyl transferase family protein</fullName>
    </submittedName>
</protein>
<feature type="transmembrane region" description="Helical" evidence="1">
    <location>
        <begin position="229"/>
        <end position="249"/>
    </location>
</feature>
<dbReference type="InterPro" id="IPR001173">
    <property type="entry name" value="Glyco_trans_2-like"/>
</dbReference>
<accession>A0A0F2E3I0</accession>
<dbReference type="Proteomes" id="UP000033489">
    <property type="component" value="Unassembled WGS sequence"/>
</dbReference>
<name>A0A0F2E3I0_9STRE</name>